<feature type="region of interest" description="Disordered" evidence="1">
    <location>
        <begin position="1"/>
        <end position="40"/>
    </location>
</feature>
<sequence>MRIVKQNSKRDSEGSKFVAKKKWQRRDSNPRPKAYESSALPLSYAASKQNVA</sequence>
<reference evidence="2" key="1">
    <citation type="journal article" date="2014" name="Front. Microbiol.">
        <title>High frequency of phylogenetically diverse reductive dehalogenase-homologous genes in deep subseafloor sedimentary metagenomes.</title>
        <authorList>
            <person name="Kawai M."/>
            <person name="Futagami T."/>
            <person name="Toyoda A."/>
            <person name="Takaki Y."/>
            <person name="Nishi S."/>
            <person name="Hori S."/>
            <person name="Arai W."/>
            <person name="Tsubouchi T."/>
            <person name="Morono Y."/>
            <person name="Uchiyama I."/>
            <person name="Ito T."/>
            <person name="Fujiyama A."/>
            <person name="Inagaki F."/>
            <person name="Takami H."/>
        </authorList>
    </citation>
    <scope>NUCLEOTIDE SEQUENCE</scope>
    <source>
        <strain evidence="2">Expedition CK06-06</strain>
    </source>
</reference>
<evidence type="ECO:0000256" key="1">
    <source>
        <dbReference type="SAM" id="MobiDB-lite"/>
    </source>
</evidence>
<accession>X1Q5K5</accession>
<feature type="compositionally biased region" description="Basic and acidic residues" evidence="1">
    <location>
        <begin position="25"/>
        <end position="34"/>
    </location>
</feature>
<gene>
    <name evidence="2" type="ORF">S12H4_05352</name>
</gene>
<name>X1Q5K5_9ZZZZ</name>
<dbReference type="EMBL" id="BARW01001757">
    <property type="protein sequence ID" value="GAI63493.1"/>
    <property type="molecule type" value="Genomic_DNA"/>
</dbReference>
<evidence type="ECO:0000313" key="2">
    <source>
        <dbReference type="EMBL" id="GAI63493.1"/>
    </source>
</evidence>
<organism evidence="2">
    <name type="scientific">marine sediment metagenome</name>
    <dbReference type="NCBI Taxonomy" id="412755"/>
    <lineage>
        <taxon>unclassified sequences</taxon>
        <taxon>metagenomes</taxon>
        <taxon>ecological metagenomes</taxon>
    </lineage>
</organism>
<dbReference type="AlphaFoldDB" id="X1Q5K5"/>
<proteinExistence type="predicted"/>
<dbReference type="AntiFam" id="ANF00011">
    <property type="entry name" value="tRNA translation"/>
</dbReference>
<comment type="caution">
    <text evidence="2">The sequence shown here is derived from an EMBL/GenBank/DDBJ whole genome shotgun (WGS) entry which is preliminary data.</text>
</comment>
<protein>
    <submittedName>
        <fullName evidence="2">Uncharacterized protein</fullName>
    </submittedName>
</protein>